<evidence type="ECO:0000256" key="1">
    <source>
        <dbReference type="ARBA" id="ARBA00001462"/>
    </source>
</evidence>
<reference evidence="14" key="1">
    <citation type="submission" date="2020-06" db="EMBL/GenBank/DDBJ databases">
        <title>A chromosome-scale genome assembly of Talaromyces rugulosus W13939.</title>
        <authorList>
            <person name="Wang B."/>
            <person name="Guo L."/>
            <person name="Ye K."/>
            <person name="Wang L."/>
        </authorList>
    </citation>
    <scope>NUCLEOTIDE SEQUENCE [LARGE SCALE GENOMIC DNA]</scope>
    <source>
        <strain evidence="14">W13939</strain>
    </source>
</reference>
<dbReference type="RefSeq" id="XP_035339900.1">
    <property type="nucleotide sequence ID" value="XM_035484007.1"/>
</dbReference>
<evidence type="ECO:0000256" key="2">
    <source>
        <dbReference type="ARBA" id="ARBA00004613"/>
    </source>
</evidence>
<comment type="subcellular location">
    <subcellularLocation>
        <location evidence="2 11">Secreted</location>
    </subcellularLocation>
</comment>
<sequence length="328" mass="35428">MIFFAAVNLALVLGASGRSVRRATTDSCSLPSTYEWTSTDSLTEPESGLLSLKDFSHVPYNGQHLVYSSDVNSAESYGSLNFGLFSEWSDMASASQSTMNTGTVAPNIFYFTPKDIWVLAYEWGSSPFSYLTSSDPTDANGWSSPQPLFSGSLSGSDTGPIDPALIGDDTDMYLFFGGDDGNIYRTSIPLEDFPGTFDSTVTTVLSDTRNNLFEAVQVYSVEGQDQYLMIVEAIGANGRYFRSFTATSLSGDWTPQASTESAPFAGKANSGATWTDDISSGDLIRSSADHTMPIDPCNLQLLYQGRSPDSSGDYNSLPYRPGLLTLKN</sequence>
<gene>
    <name evidence="13" type="ORF">TRUGW13939_00801</name>
</gene>
<keyword evidence="6 11" id="KW-0732">Signal</keyword>
<keyword evidence="10" id="KW-0624">Polysaccharide degradation</keyword>
<evidence type="ECO:0000256" key="12">
    <source>
        <dbReference type="SAM" id="SignalP"/>
    </source>
</evidence>
<dbReference type="InterPro" id="IPR023296">
    <property type="entry name" value="Glyco_hydro_beta-prop_sf"/>
</dbReference>
<dbReference type="Gene3D" id="2.115.10.20">
    <property type="entry name" value="Glycosyl hydrolase domain, family 43"/>
    <property type="match status" value="1"/>
</dbReference>
<feature type="chain" id="PRO_5028874282" description="Alpha-L-arabinofuranosidase" evidence="12">
    <location>
        <begin position="18"/>
        <end position="328"/>
    </location>
</feature>
<evidence type="ECO:0000313" key="13">
    <source>
        <dbReference type="EMBL" id="QKX53721.1"/>
    </source>
</evidence>
<evidence type="ECO:0000256" key="9">
    <source>
        <dbReference type="ARBA" id="ARBA00023295"/>
    </source>
</evidence>
<evidence type="ECO:0000256" key="3">
    <source>
        <dbReference type="ARBA" id="ARBA00007396"/>
    </source>
</evidence>
<organism evidence="13 14">
    <name type="scientific">Talaromyces rugulosus</name>
    <name type="common">Penicillium rugulosum</name>
    <dbReference type="NCBI Taxonomy" id="121627"/>
    <lineage>
        <taxon>Eukaryota</taxon>
        <taxon>Fungi</taxon>
        <taxon>Dikarya</taxon>
        <taxon>Ascomycota</taxon>
        <taxon>Pezizomycotina</taxon>
        <taxon>Eurotiomycetes</taxon>
        <taxon>Eurotiomycetidae</taxon>
        <taxon>Eurotiales</taxon>
        <taxon>Trichocomaceae</taxon>
        <taxon>Talaromyces</taxon>
        <taxon>Talaromyces sect. Islandici</taxon>
    </lineage>
</organism>
<dbReference type="Proteomes" id="UP000509510">
    <property type="component" value="Chromosome I"/>
</dbReference>
<dbReference type="CDD" id="cd08987">
    <property type="entry name" value="GH62"/>
    <property type="match status" value="1"/>
</dbReference>
<dbReference type="InterPro" id="IPR005193">
    <property type="entry name" value="GH62_arabinosidase"/>
</dbReference>
<dbReference type="PANTHER" id="PTHR40631">
    <property type="entry name" value="ALPHA-L-ARABINOFURANOSIDASE AXHA-2-RELATED"/>
    <property type="match status" value="1"/>
</dbReference>
<evidence type="ECO:0000256" key="7">
    <source>
        <dbReference type="ARBA" id="ARBA00022801"/>
    </source>
</evidence>
<keyword evidence="14" id="KW-1185">Reference proteome</keyword>
<name>A0A7H8QJJ0_TALRU</name>
<dbReference type="EC" id="3.2.1.55" evidence="11"/>
<evidence type="ECO:0000256" key="8">
    <source>
        <dbReference type="ARBA" id="ARBA00023277"/>
    </source>
</evidence>
<evidence type="ECO:0000256" key="5">
    <source>
        <dbReference type="ARBA" id="ARBA00022651"/>
    </source>
</evidence>
<comment type="catalytic activity">
    <reaction evidence="1 11">
        <text>Hydrolysis of terminal non-reducing alpha-L-arabinofuranoside residues in alpha-L-arabinosides.</text>
        <dbReference type="EC" id="3.2.1.55"/>
    </reaction>
</comment>
<dbReference type="GeneID" id="55988314"/>
<dbReference type="GO" id="GO:0045493">
    <property type="term" value="P:xylan catabolic process"/>
    <property type="evidence" value="ECO:0007669"/>
    <property type="project" value="UniProtKB-UniRule"/>
</dbReference>
<keyword evidence="5" id="KW-0858">Xylan degradation</keyword>
<evidence type="ECO:0000256" key="11">
    <source>
        <dbReference type="RuleBase" id="RU368117"/>
    </source>
</evidence>
<feature type="signal peptide" evidence="12">
    <location>
        <begin position="1"/>
        <end position="17"/>
    </location>
</feature>
<dbReference type="GO" id="GO:0046373">
    <property type="term" value="P:L-arabinose metabolic process"/>
    <property type="evidence" value="ECO:0007669"/>
    <property type="project" value="UniProtKB-UniRule"/>
</dbReference>
<protein>
    <recommendedName>
        <fullName evidence="11">Alpha-L-arabinofuranosidase</fullName>
        <ecNumber evidence="11">3.2.1.55</ecNumber>
    </recommendedName>
</protein>
<dbReference type="GO" id="GO:0005576">
    <property type="term" value="C:extracellular region"/>
    <property type="evidence" value="ECO:0007669"/>
    <property type="project" value="UniProtKB-SubCell"/>
</dbReference>
<comment type="function">
    <text evidence="11">Alpha-L-arabinofuranosidase involved in the hydrolysis of xylan, a major structural heterogeneous polysaccharide found in plant biomass representing the second most abundant polysaccharide in the biosphere, after cellulose.</text>
</comment>
<evidence type="ECO:0000313" key="14">
    <source>
        <dbReference type="Proteomes" id="UP000509510"/>
    </source>
</evidence>
<dbReference type="Pfam" id="PF03664">
    <property type="entry name" value="Glyco_hydro_62"/>
    <property type="match status" value="1"/>
</dbReference>
<proteinExistence type="inferred from homology"/>
<evidence type="ECO:0000256" key="4">
    <source>
        <dbReference type="ARBA" id="ARBA00022525"/>
    </source>
</evidence>
<dbReference type="AlphaFoldDB" id="A0A7H8QJJ0"/>
<evidence type="ECO:0000256" key="6">
    <source>
        <dbReference type="ARBA" id="ARBA00022729"/>
    </source>
</evidence>
<evidence type="ECO:0000256" key="10">
    <source>
        <dbReference type="ARBA" id="ARBA00023326"/>
    </source>
</evidence>
<keyword evidence="7 11" id="KW-0378">Hydrolase</keyword>
<keyword evidence="4 11" id="KW-0964">Secreted</keyword>
<keyword evidence="8" id="KW-0119">Carbohydrate metabolism</keyword>
<dbReference type="KEGG" id="trg:TRUGW13939_00801"/>
<keyword evidence="9 11" id="KW-0326">Glycosidase</keyword>
<accession>A0A7H8QJJ0</accession>
<comment type="similarity">
    <text evidence="3 11">Belongs to the glycosyl hydrolase 62 family.</text>
</comment>
<dbReference type="GO" id="GO:0046556">
    <property type="term" value="F:alpha-L-arabinofuranosidase activity"/>
    <property type="evidence" value="ECO:0007669"/>
    <property type="project" value="UniProtKB-UniRule"/>
</dbReference>
<dbReference type="EMBL" id="CP055898">
    <property type="protein sequence ID" value="QKX53721.1"/>
    <property type="molecule type" value="Genomic_DNA"/>
</dbReference>
<dbReference type="PANTHER" id="PTHR40631:SF1">
    <property type="entry name" value="ALPHA-L-ARABINOFURANOSIDASE AXHA-2-RELATED"/>
    <property type="match status" value="1"/>
</dbReference>
<dbReference type="SUPFAM" id="SSF75005">
    <property type="entry name" value="Arabinanase/levansucrase/invertase"/>
    <property type="match status" value="1"/>
</dbReference>
<dbReference type="OrthoDB" id="3156236at2759"/>